<feature type="non-terminal residue" evidence="2">
    <location>
        <position position="1"/>
    </location>
</feature>
<name>A0ABQ7Y882_BRANA</name>
<reference evidence="2 3" key="1">
    <citation type="submission" date="2021-05" db="EMBL/GenBank/DDBJ databases">
        <title>Genome Assembly of Synthetic Allotetraploid Brassica napus Reveals Homoeologous Exchanges between Subgenomes.</title>
        <authorList>
            <person name="Davis J.T."/>
        </authorList>
    </citation>
    <scope>NUCLEOTIDE SEQUENCE [LARGE SCALE GENOMIC DNA]</scope>
    <source>
        <strain evidence="3">cv. Da-Ae</strain>
        <tissue evidence="2">Seedling</tissue>
    </source>
</reference>
<dbReference type="Proteomes" id="UP000824890">
    <property type="component" value="Unassembled WGS sequence"/>
</dbReference>
<protein>
    <submittedName>
        <fullName evidence="2">Uncharacterized protein</fullName>
    </submittedName>
</protein>
<gene>
    <name evidence="2" type="ORF">HID58_081621</name>
</gene>
<keyword evidence="3" id="KW-1185">Reference proteome</keyword>
<accession>A0ABQ7Y882</accession>
<evidence type="ECO:0000256" key="1">
    <source>
        <dbReference type="SAM" id="MobiDB-lite"/>
    </source>
</evidence>
<feature type="region of interest" description="Disordered" evidence="1">
    <location>
        <begin position="97"/>
        <end position="168"/>
    </location>
</feature>
<feature type="compositionally biased region" description="Polar residues" evidence="1">
    <location>
        <begin position="108"/>
        <end position="127"/>
    </location>
</feature>
<organism evidence="2 3">
    <name type="scientific">Brassica napus</name>
    <name type="common">Rape</name>
    <dbReference type="NCBI Taxonomy" id="3708"/>
    <lineage>
        <taxon>Eukaryota</taxon>
        <taxon>Viridiplantae</taxon>
        <taxon>Streptophyta</taxon>
        <taxon>Embryophyta</taxon>
        <taxon>Tracheophyta</taxon>
        <taxon>Spermatophyta</taxon>
        <taxon>Magnoliopsida</taxon>
        <taxon>eudicotyledons</taxon>
        <taxon>Gunneridae</taxon>
        <taxon>Pentapetalae</taxon>
        <taxon>rosids</taxon>
        <taxon>malvids</taxon>
        <taxon>Brassicales</taxon>
        <taxon>Brassicaceae</taxon>
        <taxon>Brassiceae</taxon>
        <taxon>Brassica</taxon>
    </lineage>
</organism>
<dbReference type="PANTHER" id="PTHR47286">
    <property type="entry name" value="F3I6.9 PROTEIN"/>
    <property type="match status" value="1"/>
</dbReference>
<feature type="compositionally biased region" description="Low complexity" evidence="1">
    <location>
        <begin position="128"/>
        <end position="137"/>
    </location>
</feature>
<dbReference type="EMBL" id="JAGKQM010000018">
    <property type="protein sequence ID" value="KAH0864410.1"/>
    <property type="molecule type" value="Genomic_DNA"/>
</dbReference>
<feature type="compositionally biased region" description="Basic and acidic residues" evidence="1">
    <location>
        <begin position="148"/>
        <end position="165"/>
    </location>
</feature>
<feature type="compositionally biased region" description="Polar residues" evidence="1">
    <location>
        <begin position="138"/>
        <end position="147"/>
    </location>
</feature>
<proteinExistence type="predicted"/>
<dbReference type="PANTHER" id="PTHR47286:SF2">
    <property type="entry name" value="F3I6.9 PROTEIN"/>
    <property type="match status" value="1"/>
</dbReference>
<evidence type="ECO:0000313" key="3">
    <source>
        <dbReference type="Proteomes" id="UP000824890"/>
    </source>
</evidence>
<evidence type="ECO:0000313" key="2">
    <source>
        <dbReference type="EMBL" id="KAH0864410.1"/>
    </source>
</evidence>
<sequence length="212" mass="23275">LASTYLKASPGFLNSNKVQGSFKNHFISSLKKENVSSVLRNKQTAPKSLHIYVCESCSICLRSNCSCKHYKRMGDKDIVNCQACLWLHELCRRAKAATSTPDPAKATNIPSLATRQKPTKSSSLENRSGSSAIRSSSYGLKSNNTAENKQKEVSKSGETPVEKTRLQKSSKFYKAGVVDAKTRRDSLNLKAKPMQGSFPVRSLPKGSSEKVL</sequence>
<comment type="caution">
    <text evidence="2">The sequence shown here is derived from an EMBL/GenBank/DDBJ whole genome shotgun (WGS) entry which is preliminary data.</text>
</comment>
<feature type="region of interest" description="Disordered" evidence="1">
    <location>
        <begin position="182"/>
        <end position="212"/>
    </location>
</feature>